<comment type="similarity">
    <text evidence="2 7">Belongs to the SurE nucleotidase family.</text>
</comment>
<dbReference type="PANTHER" id="PTHR30457">
    <property type="entry name" value="5'-NUCLEOTIDASE SURE"/>
    <property type="match status" value="1"/>
</dbReference>
<dbReference type="InterPro" id="IPR030048">
    <property type="entry name" value="SurE"/>
</dbReference>
<evidence type="ECO:0000313" key="9">
    <source>
        <dbReference type="EMBL" id="AQT69544.1"/>
    </source>
</evidence>
<dbReference type="GO" id="GO:0004309">
    <property type="term" value="F:exopolyphosphatase activity"/>
    <property type="evidence" value="ECO:0007669"/>
    <property type="project" value="TreeGrafter"/>
</dbReference>
<dbReference type="Proteomes" id="UP000189674">
    <property type="component" value="Chromosome"/>
</dbReference>
<feature type="binding site" evidence="7">
    <location>
        <position position="48"/>
    </location>
    <ligand>
        <name>a divalent metal cation</name>
        <dbReference type="ChEBI" id="CHEBI:60240"/>
    </ligand>
</feature>
<dbReference type="Pfam" id="PF01975">
    <property type="entry name" value="SurE"/>
    <property type="match status" value="1"/>
</dbReference>
<evidence type="ECO:0000313" key="10">
    <source>
        <dbReference type="Proteomes" id="UP000189674"/>
    </source>
</evidence>
<comment type="function">
    <text evidence="7">Nucleotidase that shows phosphatase activity on nucleoside 5'-monophosphates.</text>
</comment>
<evidence type="ECO:0000256" key="4">
    <source>
        <dbReference type="ARBA" id="ARBA00022723"/>
    </source>
</evidence>
<keyword evidence="3 7" id="KW-0963">Cytoplasm</keyword>
<comment type="cofactor">
    <cofactor evidence="7">
        <name>a divalent metal cation</name>
        <dbReference type="ChEBI" id="CHEBI:60240"/>
    </cofactor>
    <text evidence="7">Binds 1 divalent metal cation per subunit.</text>
</comment>
<evidence type="ECO:0000256" key="2">
    <source>
        <dbReference type="ARBA" id="ARBA00011062"/>
    </source>
</evidence>
<dbReference type="STRING" id="1936003.STSP2_02736"/>
<feature type="binding site" evidence="7">
    <location>
        <position position="18"/>
    </location>
    <ligand>
        <name>a divalent metal cation</name>
        <dbReference type="ChEBI" id="CHEBI:60240"/>
    </ligand>
</feature>
<dbReference type="GO" id="GO:0005737">
    <property type="term" value="C:cytoplasm"/>
    <property type="evidence" value="ECO:0007669"/>
    <property type="project" value="UniProtKB-SubCell"/>
</dbReference>
<dbReference type="HAMAP" id="MF_00060">
    <property type="entry name" value="SurE"/>
    <property type="match status" value="1"/>
</dbReference>
<evidence type="ECO:0000256" key="6">
    <source>
        <dbReference type="ARBA" id="ARBA00022801"/>
    </source>
</evidence>
<dbReference type="OrthoDB" id="9780815at2"/>
<dbReference type="NCBIfam" id="TIGR00087">
    <property type="entry name" value="surE"/>
    <property type="match status" value="1"/>
</dbReference>
<keyword evidence="5 7" id="KW-0547">Nucleotide-binding</keyword>
<protein>
    <recommendedName>
        <fullName evidence="7">5'-nucleotidase SurE</fullName>
        <ecNumber evidence="7">3.1.3.5</ecNumber>
    </recommendedName>
    <alternativeName>
        <fullName evidence="7">Nucleoside 5'-monophosphate phosphohydrolase</fullName>
    </alternativeName>
</protein>
<keyword evidence="6 7" id="KW-0378">Hydrolase</keyword>
<evidence type="ECO:0000256" key="1">
    <source>
        <dbReference type="ARBA" id="ARBA00000815"/>
    </source>
</evidence>
<dbReference type="InterPro" id="IPR002828">
    <property type="entry name" value="SurE-like_Pase/nucleotidase"/>
</dbReference>
<dbReference type="GO" id="GO:0046872">
    <property type="term" value="F:metal ion binding"/>
    <property type="evidence" value="ECO:0007669"/>
    <property type="project" value="UniProtKB-UniRule"/>
</dbReference>
<dbReference type="EMBL" id="CP019791">
    <property type="protein sequence ID" value="AQT69544.1"/>
    <property type="molecule type" value="Genomic_DNA"/>
</dbReference>
<reference evidence="10" key="1">
    <citation type="submission" date="2017-02" db="EMBL/GenBank/DDBJ databases">
        <title>Comparative genomics and description of representatives of a novel lineage of planctomycetes thriving in anoxic sediments.</title>
        <authorList>
            <person name="Spring S."/>
            <person name="Bunk B."/>
            <person name="Sproer C."/>
        </authorList>
    </citation>
    <scope>NUCLEOTIDE SEQUENCE [LARGE SCALE GENOMIC DNA]</scope>
    <source>
        <strain evidence="10">ST-NAGAB-D1</strain>
    </source>
</reference>
<dbReference type="GO" id="GO:0008254">
    <property type="term" value="F:3'-nucleotidase activity"/>
    <property type="evidence" value="ECO:0007669"/>
    <property type="project" value="TreeGrafter"/>
</dbReference>
<dbReference type="SUPFAM" id="SSF64167">
    <property type="entry name" value="SurE-like"/>
    <property type="match status" value="1"/>
</dbReference>
<gene>
    <name evidence="7 9" type="primary">surE</name>
    <name evidence="9" type="ORF">STSP2_02736</name>
</gene>
<dbReference type="GO" id="GO:0000166">
    <property type="term" value="F:nucleotide binding"/>
    <property type="evidence" value="ECO:0007669"/>
    <property type="project" value="UniProtKB-KW"/>
</dbReference>
<proteinExistence type="inferred from homology"/>
<sequence>MTALRKKKKMHILLTNDDGIFSPGLFAIYKRLCEIAEVTVVAPAEVMSGASHSISLIPLTCDKVELTGKFSGYSIEGSPADCVKLGMTEIIKDKVDLVVSGINYGANVGIHVHYSGTVAAAMEGAFFGAPAIALSAAYEEDMDMDKISEYCASVVKKLLPLRPGDVMNVNIPRLSKGQPKGLVVVPHSTSGYEETYAAEQDSRGRVKYRITGGPARKEDLVTDVTSLSKGYITVTALHFNMTDEVRNADLKEIETHKEIE</sequence>
<dbReference type="GO" id="GO:0008253">
    <property type="term" value="F:5'-nucleotidase activity"/>
    <property type="evidence" value="ECO:0007669"/>
    <property type="project" value="UniProtKB-UniRule"/>
</dbReference>
<feature type="binding site" evidence="7">
    <location>
        <position position="17"/>
    </location>
    <ligand>
        <name>a divalent metal cation</name>
        <dbReference type="ChEBI" id="CHEBI:60240"/>
    </ligand>
</feature>
<name>A0A1U9NP76_9BACT</name>
<feature type="binding site" evidence="7">
    <location>
        <position position="103"/>
    </location>
    <ligand>
        <name>a divalent metal cation</name>
        <dbReference type="ChEBI" id="CHEBI:60240"/>
    </ligand>
</feature>
<keyword evidence="10" id="KW-1185">Reference proteome</keyword>
<feature type="domain" description="Survival protein SurE-like phosphatase/nucleotidase" evidence="8">
    <location>
        <begin position="12"/>
        <end position="192"/>
    </location>
</feature>
<dbReference type="PANTHER" id="PTHR30457:SF12">
    <property type="entry name" value="5'_3'-NUCLEOTIDASE SURE"/>
    <property type="match status" value="1"/>
</dbReference>
<comment type="subcellular location">
    <subcellularLocation>
        <location evidence="7">Cytoplasm</location>
    </subcellularLocation>
</comment>
<comment type="catalytic activity">
    <reaction evidence="1 7">
        <text>a ribonucleoside 5'-phosphate + H2O = a ribonucleoside + phosphate</text>
        <dbReference type="Rhea" id="RHEA:12484"/>
        <dbReference type="ChEBI" id="CHEBI:15377"/>
        <dbReference type="ChEBI" id="CHEBI:18254"/>
        <dbReference type="ChEBI" id="CHEBI:43474"/>
        <dbReference type="ChEBI" id="CHEBI:58043"/>
        <dbReference type="EC" id="3.1.3.5"/>
    </reaction>
</comment>
<dbReference type="InterPro" id="IPR036523">
    <property type="entry name" value="SurE-like_sf"/>
</dbReference>
<accession>A0A1U9NP76</accession>
<dbReference type="RefSeq" id="WP_146663220.1">
    <property type="nucleotide sequence ID" value="NZ_CP019791.1"/>
</dbReference>
<dbReference type="EC" id="3.1.3.5" evidence="7"/>
<organism evidence="9 10">
    <name type="scientific">Anaerohalosphaera lusitana</name>
    <dbReference type="NCBI Taxonomy" id="1936003"/>
    <lineage>
        <taxon>Bacteria</taxon>
        <taxon>Pseudomonadati</taxon>
        <taxon>Planctomycetota</taxon>
        <taxon>Phycisphaerae</taxon>
        <taxon>Sedimentisphaerales</taxon>
        <taxon>Anaerohalosphaeraceae</taxon>
        <taxon>Anaerohalosphaera</taxon>
    </lineage>
</organism>
<evidence type="ECO:0000256" key="7">
    <source>
        <dbReference type="HAMAP-Rule" id="MF_00060"/>
    </source>
</evidence>
<evidence type="ECO:0000256" key="5">
    <source>
        <dbReference type="ARBA" id="ARBA00022741"/>
    </source>
</evidence>
<keyword evidence="4 7" id="KW-0479">Metal-binding</keyword>
<dbReference type="AlphaFoldDB" id="A0A1U9NP76"/>
<evidence type="ECO:0000256" key="3">
    <source>
        <dbReference type="ARBA" id="ARBA00022490"/>
    </source>
</evidence>
<evidence type="ECO:0000259" key="8">
    <source>
        <dbReference type="Pfam" id="PF01975"/>
    </source>
</evidence>
<dbReference type="KEGG" id="alus:STSP2_02736"/>
<dbReference type="Gene3D" id="3.40.1210.10">
    <property type="entry name" value="Survival protein SurE-like phosphatase/nucleotidase"/>
    <property type="match status" value="1"/>
</dbReference>